<dbReference type="CDD" id="cd02136">
    <property type="entry name" value="PnbA_NfnB-like"/>
    <property type="match status" value="1"/>
</dbReference>
<sequence>MSGVPAHETGAVGSGVAAEVLRDLLATRWSCRAFRPTAVPRNEIEAILDIARRTPSWCNTQPWHLHITEGDATGRLREALRARVASGADVRPDVEFPRAYEGVYRERRRESGWQLYDSLGIDRDDRVGSARQTLRNFDFFDAPHVAVLTTDEVLGTYGAVDCGLFVQSFLLAAHSRGVAAIPQAALATQAPLLREHLGLPADRLVLLGISFGYADVDHPVNGYRTHRQSVDEVATFVGGGRLG</sequence>
<evidence type="ECO:0000256" key="5">
    <source>
        <dbReference type="ARBA" id="ARBA00023002"/>
    </source>
</evidence>
<proteinExistence type="inferred from homology"/>
<evidence type="ECO:0000313" key="7">
    <source>
        <dbReference type="EMBL" id="MDV6307971.1"/>
    </source>
</evidence>
<evidence type="ECO:0000313" key="8">
    <source>
        <dbReference type="Proteomes" id="UP001185779"/>
    </source>
</evidence>
<dbReference type="InterPro" id="IPR000415">
    <property type="entry name" value="Nitroreductase-like"/>
</dbReference>
<gene>
    <name evidence="7" type="ORF">R3P94_11660</name>
</gene>
<name>A0ABU4DDZ9_9ACTN</name>
<dbReference type="EMBL" id="JAWLKI010000011">
    <property type="protein sequence ID" value="MDV6307971.1"/>
    <property type="molecule type" value="Genomic_DNA"/>
</dbReference>
<dbReference type="SUPFAM" id="SSF55469">
    <property type="entry name" value="FMN-dependent nitroreductase-like"/>
    <property type="match status" value="1"/>
</dbReference>
<comment type="caution">
    <text evidence="7">The sequence shown here is derived from an EMBL/GenBank/DDBJ whole genome shotgun (WGS) entry which is preliminary data.</text>
</comment>
<dbReference type="Gene3D" id="3.40.109.10">
    <property type="entry name" value="NADH Oxidase"/>
    <property type="match status" value="1"/>
</dbReference>
<evidence type="ECO:0000256" key="1">
    <source>
        <dbReference type="ARBA" id="ARBA00001917"/>
    </source>
</evidence>
<evidence type="ECO:0000256" key="2">
    <source>
        <dbReference type="ARBA" id="ARBA00007118"/>
    </source>
</evidence>
<keyword evidence="8" id="KW-1185">Reference proteome</keyword>
<dbReference type="Pfam" id="PF00881">
    <property type="entry name" value="Nitroreductase"/>
    <property type="match status" value="1"/>
</dbReference>
<keyword evidence="5" id="KW-0560">Oxidoreductase</keyword>
<evidence type="ECO:0000259" key="6">
    <source>
        <dbReference type="Pfam" id="PF00881"/>
    </source>
</evidence>
<comment type="similarity">
    <text evidence="2">Belongs to the nitroreductase family.</text>
</comment>
<evidence type="ECO:0000256" key="3">
    <source>
        <dbReference type="ARBA" id="ARBA00022630"/>
    </source>
</evidence>
<accession>A0ABU4DDZ9</accession>
<dbReference type="RefSeq" id="WP_096272942.1">
    <property type="nucleotide sequence ID" value="NZ_JASIRD010000003.1"/>
</dbReference>
<keyword evidence="3" id="KW-0285">Flavoprotein</keyword>
<organism evidence="7 8">
    <name type="scientific">Gordonia amicalis</name>
    <dbReference type="NCBI Taxonomy" id="89053"/>
    <lineage>
        <taxon>Bacteria</taxon>
        <taxon>Bacillati</taxon>
        <taxon>Actinomycetota</taxon>
        <taxon>Actinomycetes</taxon>
        <taxon>Mycobacteriales</taxon>
        <taxon>Gordoniaceae</taxon>
        <taxon>Gordonia</taxon>
    </lineage>
</organism>
<keyword evidence="4" id="KW-0288">FMN</keyword>
<protein>
    <submittedName>
        <fullName evidence="7">Nitroreductase</fullName>
    </submittedName>
</protein>
<dbReference type="InterPro" id="IPR029479">
    <property type="entry name" value="Nitroreductase"/>
</dbReference>
<dbReference type="PANTHER" id="PTHR43673">
    <property type="entry name" value="NAD(P)H NITROREDUCTASE YDGI-RELATED"/>
    <property type="match status" value="1"/>
</dbReference>
<feature type="domain" description="Nitroreductase" evidence="6">
    <location>
        <begin position="26"/>
        <end position="213"/>
    </location>
</feature>
<comment type="cofactor">
    <cofactor evidence="1">
        <name>FMN</name>
        <dbReference type="ChEBI" id="CHEBI:58210"/>
    </cofactor>
</comment>
<reference evidence="7 8" key="1">
    <citation type="submission" date="2023-10" db="EMBL/GenBank/DDBJ databases">
        <title>Development of a sustainable strategy for remediation of hydrocarbon-contaminated territories based on the waste exchange concept.</title>
        <authorList>
            <person name="Krivoruchko A."/>
        </authorList>
    </citation>
    <scope>NUCLEOTIDE SEQUENCE [LARGE SCALE GENOMIC DNA]</scope>
    <source>
        <strain evidence="7 8">IEGM 1266</strain>
    </source>
</reference>
<dbReference type="Proteomes" id="UP001185779">
    <property type="component" value="Unassembled WGS sequence"/>
</dbReference>
<dbReference type="PANTHER" id="PTHR43673:SF2">
    <property type="entry name" value="NITROREDUCTASE"/>
    <property type="match status" value="1"/>
</dbReference>
<evidence type="ECO:0000256" key="4">
    <source>
        <dbReference type="ARBA" id="ARBA00022643"/>
    </source>
</evidence>